<protein>
    <submittedName>
        <fullName evidence="1">Uncharacterized protein</fullName>
    </submittedName>
</protein>
<dbReference type="RefSeq" id="WP_129455292.1">
    <property type="nucleotide sequence ID" value="NZ_JACXYX010000001.1"/>
</dbReference>
<dbReference type="EMBL" id="SDWU01000011">
    <property type="protein sequence ID" value="RYC01526.1"/>
    <property type="molecule type" value="Genomic_DNA"/>
</dbReference>
<accession>A0A4Q2SBF0</accession>
<dbReference type="Proteomes" id="UP000293291">
    <property type="component" value="Unassembled WGS sequence"/>
</dbReference>
<sequence length="143" mass="15149">MKKVLLGVVIALVLLVGGGFAVLGAGINAADEAISAEAENDKPRAVAVGKAFEHDDYKIEAGWKVVKDALGGADITGLKVTNTHDQTEVVQFTFTFVKGNDKLGEVECNAGELEPGQSAAMDCFSLDESFPKGYTEVRVADMW</sequence>
<comment type="caution">
    <text evidence="1">The sequence shown here is derived from an EMBL/GenBank/DDBJ whole genome shotgun (WGS) entry which is preliminary data.</text>
</comment>
<proteinExistence type="predicted"/>
<reference evidence="1 2" key="1">
    <citation type="submission" date="2019-01" db="EMBL/GenBank/DDBJ databases">
        <title>Novel species of Nocardioides.</title>
        <authorList>
            <person name="Liu Q."/>
            <person name="Xin Y.-H."/>
        </authorList>
    </citation>
    <scope>NUCLEOTIDE SEQUENCE [LARGE SCALE GENOMIC DNA]</scope>
    <source>
        <strain evidence="1 2">CGMCC 4.6875</strain>
    </source>
</reference>
<name>A0A4Q2SBF0_9ACTN</name>
<evidence type="ECO:0000313" key="2">
    <source>
        <dbReference type="Proteomes" id="UP000293291"/>
    </source>
</evidence>
<gene>
    <name evidence="1" type="ORF">EUA07_11440</name>
</gene>
<evidence type="ECO:0000313" key="1">
    <source>
        <dbReference type="EMBL" id="RYC01526.1"/>
    </source>
</evidence>
<dbReference type="AlphaFoldDB" id="A0A4Q2SBF0"/>
<dbReference type="OrthoDB" id="3788564at2"/>
<organism evidence="1 2">
    <name type="scientific">Nocardioides ganghwensis</name>
    <dbReference type="NCBI Taxonomy" id="252230"/>
    <lineage>
        <taxon>Bacteria</taxon>
        <taxon>Bacillati</taxon>
        <taxon>Actinomycetota</taxon>
        <taxon>Actinomycetes</taxon>
        <taxon>Propionibacteriales</taxon>
        <taxon>Nocardioidaceae</taxon>
        <taxon>Nocardioides</taxon>
    </lineage>
</organism>
<keyword evidence="2" id="KW-1185">Reference proteome</keyword>